<gene>
    <name evidence="7" type="ORF">DEACI_1275</name>
    <name evidence="8" type="ORF">DEACI_3887</name>
</gene>
<keyword evidence="5 6" id="KW-0472">Membrane</keyword>
<sequence>MANDVNVNLFARQATGLVRHWSVFDAFIYSFFSINLITLGFYIFSSAPNVPNGQLIPALVVSALFILFEVGVYAMMISVMPRAGGDYVWQSRILGGGLGFVLAMTGWVLILWMWIPVYGSLLSYDVLTPILAILSSIGNSAGLAAAAVWFTSQTGLFLSSLLVILFAFVVIGIGMKWYARIQKISFFVGVLGLFTVFVMLAASTPAHFAAEFNRFSQTVFGVKDSNTYQSIIALAAKGGYKALPFGHMPLMASLPLIPLLLFFNLWPNWGSTLYGEVRGASEFRKNFWGMAAAVIITTVLAIVLVALLAKGIGWDFYNTANFAFWSGKSPLPVFPFLSLYVSFLTQNPLLQLWLVLSMSAWFFGWAGTVFLSSTRVLFAAAFDRVLPDWIAEVSPKHGTPFRALLVMVVPSVVLSALYAYSPTFAKMTLDTTVVIAITYLGTTIAAMRLPVKDPELFRASPIAKYKIGNIPVITIISVVFGLFLLWNIYMWLAKAVYGVNDPLSAVFMLLLYVIALVYFLISKNYRKKQGIDLSLVQKTIPIE</sequence>
<feature type="transmembrane region" description="Helical" evidence="6">
    <location>
        <begin position="503"/>
        <end position="521"/>
    </location>
</feature>
<reference evidence="8" key="1">
    <citation type="submission" date="2014-11" db="EMBL/GenBank/DDBJ databases">
        <authorList>
            <person name="Hornung B.V."/>
        </authorList>
    </citation>
    <scope>NUCLEOTIDE SEQUENCE</scope>
    <source>
        <strain evidence="8">INE</strain>
    </source>
</reference>
<evidence type="ECO:0000313" key="9">
    <source>
        <dbReference type="Proteomes" id="UP001071230"/>
    </source>
</evidence>
<feature type="transmembrane region" description="Helical" evidence="6">
    <location>
        <begin position="403"/>
        <end position="421"/>
    </location>
</feature>
<feature type="transmembrane region" description="Helical" evidence="6">
    <location>
        <begin position="360"/>
        <end position="382"/>
    </location>
</feature>
<dbReference type="KEGG" id="aacx:DEACI_1275"/>
<feature type="transmembrane region" description="Helical" evidence="6">
    <location>
        <begin position="127"/>
        <end position="149"/>
    </location>
</feature>
<dbReference type="RefSeq" id="WP_240984270.1">
    <property type="nucleotide sequence ID" value="NZ_CDGJ01000132.1"/>
</dbReference>
<feature type="transmembrane region" description="Helical" evidence="6">
    <location>
        <begin position="330"/>
        <end position="354"/>
    </location>
</feature>
<feature type="transmembrane region" description="Helical" evidence="6">
    <location>
        <begin position="56"/>
        <end position="81"/>
    </location>
</feature>
<feature type="transmembrane region" description="Helical" evidence="6">
    <location>
        <begin position="184"/>
        <end position="202"/>
    </location>
</feature>
<evidence type="ECO:0000313" key="8">
    <source>
        <dbReference type="EMBL" id="CEJ09403.1"/>
    </source>
</evidence>
<keyword evidence="2" id="KW-1003">Cell membrane</keyword>
<dbReference type="EMBL" id="CDGJ01000132">
    <property type="protein sequence ID" value="CEJ09403.1"/>
    <property type="molecule type" value="Genomic_DNA"/>
</dbReference>
<feature type="transmembrane region" description="Helical" evidence="6">
    <location>
        <begin position="93"/>
        <end position="115"/>
    </location>
</feature>
<dbReference type="EMBL" id="LR746496">
    <property type="protein sequence ID" value="CAA7600622.1"/>
    <property type="molecule type" value="Genomic_DNA"/>
</dbReference>
<dbReference type="Proteomes" id="UP000836597">
    <property type="component" value="Chromosome"/>
</dbReference>
<evidence type="ECO:0000313" key="7">
    <source>
        <dbReference type="EMBL" id="CAA7600622.1"/>
    </source>
</evidence>
<dbReference type="PANTHER" id="PTHR42770">
    <property type="entry name" value="AMINO ACID TRANSPORTER-RELATED"/>
    <property type="match status" value="1"/>
</dbReference>
<dbReference type="PANTHER" id="PTHR42770:SF7">
    <property type="entry name" value="MEMBRANE PROTEIN"/>
    <property type="match status" value="1"/>
</dbReference>
<evidence type="ECO:0000256" key="2">
    <source>
        <dbReference type="ARBA" id="ARBA00022475"/>
    </source>
</evidence>
<dbReference type="GO" id="GO:0005886">
    <property type="term" value="C:plasma membrane"/>
    <property type="evidence" value="ECO:0007669"/>
    <property type="project" value="UniProtKB-SubCell"/>
</dbReference>
<feature type="transmembrane region" description="Helical" evidence="6">
    <location>
        <begin position="21"/>
        <end position="44"/>
    </location>
</feature>
<proteinExistence type="predicted"/>
<feature type="transmembrane region" description="Helical" evidence="6">
    <location>
        <begin position="156"/>
        <end position="178"/>
    </location>
</feature>
<dbReference type="Pfam" id="PF13520">
    <property type="entry name" value="AA_permease_2"/>
    <property type="match status" value="1"/>
</dbReference>
<feature type="transmembrane region" description="Helical" evidence="6">
    <location>
        <begin position="472"/>
        <end position="491"/>
    </location>
</feature>
<keyword evidence="3 6" id="KW-0812">Transmembrane</keyword>
<dbReference type="Gene3D" id="1.20.1740.10">
    <property type="entry name" value="Amino acid/polyamine transporter I"/>
    <property type="match status" value="1"/>
</dbReference>
<dbReference type="InterPro" id="IPR050367">
    <property type="entry name" value="APC_superfamily"/>
</dbReference>
<dbReference type="GO" id="GO:0022857">
    <property type="term" value="F:transmembrane transporter activity"/>
    <property type="evidence" value="ECO:0007669"/>
    <property type="project" value="InterPro"/>
</dbReference>
<feature type="transmembrane region" description="Helical" evidence="6">
    <location>
        <begin position="287"/>
        <end position="309"/>
    </location>
</feature>
<evidence type="ECO:0000256" key="6">
    <source>
        <dbReference type="SAM" id="Phobius"/>
    </source>
</evidence>
<dbReference type="PIRSF" id="PIRSF006060">
    <property type="entry name" value="AA_transporter"/>
    <property type="match status" value="1"/>
</dbReference>
<accession>A0A8S0WF30</accession>
<evidence type="ECO:0000256" key="3">
    <source>
        <dbReference type="ARBA" id="ARBA00022692"/>
    </source>
</evidence>
<evidence type="ECO:0000256" key="5">
    <source>
        <dbReference type="ARBA" id="ARBA00023136"/>
    </source>
</evidence>
<protein>
    <submittedName>
        <fullName evidence="8">Amino acid permease-associated region</fullName>
    </submittedName>
    <submittedName>
        <fullName evidence="7">Amino acid/polyamine transporter I</fullName>
    </submittedName>
</protein>
<dbReference type="AlphaFoldDB" id="A0A8S0WF30"/>
<dbReference type="InterPro" id="IPR002293">
    <property type="entry name" value="AA/rel_permease1"/>
</dbReference>
<feature type="transmembrane region" description="Helical" evidence="6">
    <location>
        <begin position="433"/>
        <end position="451"/>
    </location>
</feature>
<keyword evidence="4 6" id="KW-1133">Transmembrane helix</keyword>
<organism evidence="7">
    <name type="scientific">Acididesulfobacillus acetoxydans</name>
    <dbReference type="NCBI Taxonomy" id="1561005"/>
    <lineage>
        <taxon>Bacteria</taxon>
        <taxon>Bacillati</taxon>
        <taxon>Bacillota</taxon>
        <taxon>Clostridia</taxon>
        <taxon>Eubacteriales</taxon>
        <taxon>Peptococcaceae</taxon>
        <taxon>Acididesulfobacillus</taxon>
    </lineage>
</organism>
<feature type="transmembrane region" description="Helical" evidence="6">
    <location>
        <begin position="250"/>
        <end position="267"/>
    </location>
</feature>
<dbReference type="Proteomes" id="UP001071230">
    <property type="component" value="Unassembled WGS sequence"/>
</dbReference>
<name>A0A8S0WF30_9FIRM</name>
<evidence type="ECO:0000256" key="4">
    <source>
        <dbReference type="ARBA" id="ARBA00022989"/>
    </source>
</evidence>
<reference evidence="7" key="2">
    <citation type="submission" date="2020-01" db="EMBL/GenBank/DDBJ databases">
        <authorList>
            <person name="Hornung B."/>
        </authorList>
    </citation>
    <scope>NUCLEOTIDE SEQUENCE</scope>
    <source>
        <strain evidence="7">PacBioINE</strain>
    </source>
</reference>
<evidence type="ECO:0000256" key="1">
    <source>
        <dbReference type="ARBA" id="ARBA00004651"/>
    </source>
</evidence>
<keyword evidence="9" id="KW-1185">Reference proteome</keyword>
<comment type="subcellular location">
    <subcellularLocation>
        <location evidence="1">Cell membrane</location>
        <topology evidence="1">Multi-pass membrane protein</topology>
    </subcellularLocation>
</comment>